<dbReference type="KEGG" id="blac:94350410"/>
<evidence type="ECO:0000313" key="3">
    <source>
        <dbReference type="EMBL" id="TDH72902.1"/>
    </source>
</evidence>
<dbReference type="EMBL" id="SHOA02000001">
    <property type="protein sequence ID" value="TDH72902.1"/>
    <property type="molecule type" value="Genomic_DNA"/>
</dbReference>
<dbReference type="GeneID" id="94350410"/>
<dbReference type="InterPro" id="IPR009038">
    <property type="entry name" value="GOLD_dom"/>
</dbReference>
<feature type="domain" description="GOLD" evidence="2">
    <location>
        <begin position="66"/>
        <end position="175"/>
    </location>
</feature>
<dbReference type="Proteomes" id="UP000294530">
    <property type="component" value="Unassembled WGS sequence"/>
</dbReference>
<dbReference type="OrthoDB" id="1434354at2759"/>
<dbReference type="SUPFAM" id="SSF101576">
    <property type="entry name" value="Supernatant protein factor (SPF), C-terminal domain"/>
    <property type="match status" value="1"/>
</dbReference>
<proteinExistence type="predicted"/>
<dbReference type="RefSeq" id="XP_067822401.1">
    <property type="nucleotide sequence ID" value="XM_067964739.1"/>
</dbReference>
<dbReference type="Gene3D" id="2.60.120.680">
    <property type="entry name" value="GOLD domain"/>
    <property type="match status" value="1"/>
</dbReference>
<dbReference type="PROSITE" id="PS50866">
    <property type="entry name" value="GOLD"/>
    <property type="match status" value="1"/>
</dbReference>
<keyword evidence="4" id="KW-1185">Reference proteome</keyword>
<feature type="coiled-coil region" evidence="1">
    <location>
        <begin position="202"/>
        <end position="257"/>
    </location>
</feature>
<protein>
    <recommendedName>
        <fullName evidence="2">GOLD domain-containing protein</fullName>
    </recommendedName>
</protein>
<evidence type="ECO:0000313" key="4">
    <source>
        <dbReference type="Proteomes" id="UP000294530"/>
    </source>
</evidence>
<sequence length="367" mass="42669">MTRRAKERRVERVHAKLEQHEQRIQRINRLNSRPVWSKLLEDLDRPFTNKISSNVHVSSTESPKHKPLIVDELQWKSSQVPIAASGGFQLPIKLDAEKGELHYTFSTRNYDVNFGVQMICADGSLIELLSSQRYESQKQLVEGQLSLTGPGMALLLWDNSFSWLNTKQLAYHVELKQEALSLSEAEKTQLASQARLERERKLEQTEAVYDGLETQLQTENQTINFLHYQIKELQLQLKQHEEERELINEKRLVVEDQIEELCWELRALSWRCLDQTSLYRIFDFLSKEDLLACVLCCHNLGRCQAKSGTITDVRFKARELKLLNGPLLLKIAILLQVMLSSHSRQSHRVNGERLEIAQEILMNLREM</sequence>
<organism evidence="3 4">
    <name type="scientific">Bremia lactucae</name>
    <name type="common">Lettuce downy mildew</name>
    <dbReference type="NCBI Taxonomy" id="4779"/>
    <lineage>
        <taxon>Eukaryota</taxon>
        <taxon>Sar</taxon>
        <taxon>Stramenopiles</taxon>
        <taxon>Oomycota</taxon>
        <taxon>Peronosporomycetes</taxon>
        <taxon>Peronosporales</taxon>
        <taxon>Peronosporaceae</taxon>
        <taxon>Bremia</taxon>
    </lineage>
</organism>
<gene>
    <name evidence="3" type="ORF">CCR75_006671</name>
</gene>
<comment type="caution">
    <text evidence="3">The sequence shown here is derived from an EMBL/GenBank/DDBJ whole genome shotgun (WGS) entry which is preliminary data.</text>
</comment>
<feature type="coiled-coil region" evidence="1">
    <location>
        <begin position="3"/>
        <end position="30"/>
    </location>
</feature>
<name>A0A976IJE7_BRELC</name>
<evidence type="ECO:0000259" key="2">
    <source>
        <dbReference type="PROSITE" id="PS50866"/>
    </source>
</evidence>
<evidence type="ECO:0000256" key="1">
    <source>
        <dbReference type="SAM" id="Coils"/>
    </source>
</evidence>
<accession>A0A976IJE7</accession>
<keyword evidence="1" id="KW-0175">Coiled coil</keyword>
<reference evidence="3 4" key="1">
    <citation type="journal article" date="2021" name="Genome Biol.">
        <title>AFLAP: assembly-free linkage analysis pipeline using k-mers from genome sequencing data.</title>
        <authorList>
            <person name="Fletcher K."/>
            <person name="Zhang L."/>
            <person name="Gil J."/>
            <person name="Han R."/>
            <person name="Cavanaugh K."/>
            <person name="Michelmore R."/>
        </authorList>
    </citation>
    <scope>NUCLEOTIDE SEQUENCE [LARGE SCALE GENOMIC DNA]</scope>
    <source>
        <strain evidence="3 4">SF5</strain>
    </source>
</reference>
<dbReference type="AlphaFoldDB" id="A0A976IJE7"/>
<dbReference type="InterPro" id="IPR036598">
    <property type="entry name" value="GOLD_dom_sf"/>
</dbReference>